<dbReference type="GO" id="GO:0009451">
    <property type="term" value="P:RNA modification"/>
    <property type="evidence" value="ECO:0007669"/>
    <property type="project" value="InterPro"/>
</dbReference>
<dbReference type="Pfam" id="PF01535">
    <property type="entry name" value="PPR"/>
    <property type="match status" value="6"/>
</dbReference>
<proteinExistence type="predicted"/>
<evidence type="ECO:0000256" key="2">
    <source>
        <dbReference type="PROSITE-ProRule" id="PRU00708"/>
    </source>
</evidence>
<feature type="repeat" description="PPR" evidence="2">
    <location>
        <begin position="489"/>
        <end position="523"/>
    </location>
</feature>
<keyword evidence="1" id="KW-0677">Repeat</keyword>
<reference evidence="3" key="1">
    <citation type="submission" date="2022-07" db="EMBL/GenBank/DDBJ databases">
        <authorList>
            <person name="Macas J."/>
            <person name="Novak P."/>
            <person name="Neumann P."/>
        </authorList>
    </citation>
    <scope>NUCLEOTIDE SEQUENCE</scope>
</reference>
<comment type="caution">
    <text evidence="3">The sequence shown here is derived from an EMBL/GenBank/DDBJ whole genome shotgun (WGS) entry which is preliminary data.</text>
</comment>
<dbReference type="PANTHER" id="PTHR47926">
    <property type="entry name" value="PENTATRICOPEPTIDE REPEAT-CONTAINING PROTEIN"/>
    <property type="match status" value="1"/>
</dbReference>
<evidence type="ECO:0000313" key="3">
    <source>
        <dbReference type="EMBL" id="CAH9099796.1"/>
    </source>
</evidence>
<dbReference type="PROSITE" id="PS51375">
    <property type="entry name" value="PPR"/>
    <property type="match status" value="3"/>
</dbReference>
<dbReference type="NCBIfam" id="TIGR00756">
    <property type="entry name" value="PPR"/>
    <property type="match status" value="5"/>
</dbReference>
<feature type="repeat" description="PPR" evidence="2">
    <location>
        <begin position="81"/>
        <end position="115"/>
    </location>
</feature>
<dbReference type="InterPro" id="IPR011990">
    <property type="entry name" value="TPR-like_helical_dom_sf"/>
</dbReference>
<accession>A0A9P1EDR3</accession>
<dbReference type="Proteomes" id="UP001152484">
    <property type="component" value="Unassembled WGS sequence"/>
</dbReference>
<name>A0A9P1EDR3_CUSEU</name>
<dbReference type="Pfam" id="PF13041">
    <property type="entry name" value="PPR_2"/>
    <property type="match status" value="1"/>
</dbReference>
<sequence>MLGFGYPKRSSKRRWLSHFTRTAVFCPDFKLITRLLSSSSSNCFQTGDASIYSFNRAIDKLIKYGSIESALQLFNEMPERDVISWNTVINGLNQSGFQRKSLCLYKRMISQGIVENSSTFSSVLSICNNAGFYRQGFEMHSRVIIFGLNDNIYIASALVDLYMKAGLVDLSLKLFYDLPERNLAIWNVVLRGISDVGWSKELLSAYNDMKLANVEPNELSFCYLLHGCGSGRLLLQGRQLHCFVLKNGWLVMNVFIANGLIDFYSACGVLSDARELFVAIPPQDVISWNSVVSVYASHGLLHDALKVLEKLQSLGKRPSAQSFLGLLNVSSVRKHMLLGKQIHCCVLKLGLDCGNVLIQSALINMYGKCGHIEGSVSLFENAPESTLECCNSLMTSLLHHNVIKDVFELFYFMLDESIGFDDVSLSTALKALSQSASVSLNSCGLLHCCAIKSGFESDIVVLCSLIDTYSKSGHIKHSQQIFRQVLSPNDICFTAMINAYARIGKGSEALKMFESMIQEGLQPDEVTFLCVLIGCSHSGMVKEARTVFDSMDTVHGINPDRRHFSCMVDLLGRIGLVSEAEELINCAAIEGDCVMWSSLLRSCRTHRNERAGRRAAEKLMELRPDDPAVWFLVSNFYAEIGDFDASAQMREVAVARKMSREIGYSLIDKSRYHVYSP</sequence>
<dbReference type="Gene3D" id="1.25.40.10">
    <property type="entry name" value="Tetratricopeptide repeat domain"/>
    <property type="match status" value="4"/>
</dbReference>
<keyword evidence="4" id="KW-1185">Reference proteome</keyword>
<dbReference type="EMBL" id="CAMAPE010000038">
    <property type="protein sequence ID" value="CAH9099796.1"/>
    <property type="molecule type" value="Genomic_DNA"/>
</dbReference>
<feature type="repeat" description="PPR" evidence="2">
    <location>
        <begin position="284"/>
        <end position="318"/>
    </location>
</feature>
<organism evidence="3 4">
    <name type="scientific">Cuscuta europaea</name>
    <name type="common">European dodder</name>
    <dbReference type="NCBI Taxonomy" id="41803"/>
    <lineage>
        <taxon>Eukaryota</taxon>
        <taxon>Viridiplantae</taxon>
        <taxon>Streptophyta</taxon>
        <taxon>Embryophyta</taxon>
        <taxon>Tracheophyta</taxon>
        <taxon>Spermatophyta</taxon>
        <taxon>Magnoliopsida</taxon>
        <taxon>eudicotyledons</taxon>
        <taxon>Gunneridae</taxon>
        <taxon>Pentapetalae</taxon>
        <taxon>asterids</taxon>
        <taxon>lamiids</taxon>
        <taxon>Solanales</taxon>
        <taxon>Convolvulaceae</taxon>
        <taxon>Cuscuteae</taxon>
        <taxon>Cuscuta</taxon>
        <taxon>Cuscuta subgen. Cuscuta</taxon>
    </lineage>
</organism>
<dbReference type="FunFam" id="1.25.40.10:FF:000090">
    <property type="entry name" value="Pentatricopeptide repeat-containing protein, chloroplastic"/>
    <property type="match status" value="1"/>
</dbReference>
<evidence type="ECO:0008006" key="5">
    <source>
        <dbReference type="Google" id="ProtNLM"/>
    </source>
</evidence>
<dbReference type="InterPro" id="IPR002885">
    <property type="entry name" value="PPR_rpt"/>
</dbReference>
<dbReference type="GO" id="GO:0003723">
    <property type="term" value="F:RNA binding"/>
    <property type="evidence" value="ECO:0007669"/>
    <property type="project" value="InterPro"/>
</dbReference>
<dbReference type="OrthoDB" id="600868at2759"/>
<dbReference type="PANTHER" id="PTHR47926:SF442">
    <property type="entry name" value="PUTATIVE-RELATED"/>
    <property type="match status" value="1"/>
</dbReference>
<evidence type="ECO:0000313" key="4">
    <source>
        <dbReference type="Proteomes" id="UP001152484"/>
    </source>
</evidence>
<evidence type="ECO:0000256" key="1">
    <source>
        <dbReference type="ARBA" id="ARBA00022737"/>
    </source>
</evidence>
<dbReference type="SUPFAM" id="SSF48452">
    <property type="entry name" value="TPR-like"/>
    <property type="match status" value="1"/>
</dbReference>
<dbReference type="AlphaFoldDB" id="A0A9P1EDR3"/>
<dbReference type="InterPro" id="IPR046960">
    <property type="entry name" value="PPR_At4g14850-like_plant"/>
</dbReference>
<protein>
    <recommendedName>
        <fullName evidence="5">Pentatricopeptide repeat-containing protein</fullName>
    </recommendedName>
</protein>
<gene>
    <name evidence="3" type="ORF">CEURO_LOCUS14628</name>
</gene>